<feature type="region of interest" description="Disordered" evidence="6">
    <location>
        <begin position="353"/>
        <end position="373"/>
    </location>
</feature>
<proteinExistence type="predicted"/>
<dbReference type="EMBL" id="JBBWUH010000004">
    <property type="protein sequence ID" value="KAK8169611.1"/>
    <property type="molecule type" value="Genomic_DNA"/>
</dbReference>
<evidence type="ECO:0000256" key="5">
    <source>
        <dbReference type="ARBA" id="ARBA00023242"/>
    </source>
</evidence>
<evidence type="ECO:0000256" key="1">
    <source>
        <dbReference type="ARBA" id="ARBA00004123"/>
    </source>
</evidence>
<accession>A0ABR1XW55</accession>
<dbReference type="PANTHER" id="PTHR15651:SF7">
    <property type="entry name" value="ARMADILLO REPEAT-CONTAINING PROTEIN 8"/>
    <property type="match status" value="1"/>
</dbReference>
<feature type="compositionally biased region" description="Polar residues" evidence="6">
    <location>
        <begin position="355"/>
        <end position="368"/>
    </location>
</feature>
<feature type="compositionally biased region" description="Gly residues" evidence="6">
    <location>
        <begin position="1051"/>
        <end position="1066"/>
    </location>
</feature>
<sequence length="1088" mass="118270">MTRAQTPTALRELREPMGPAEQVAALKQLKNFIVGHDHRKELVVRRGLIPQLSRVLQSNVKSAGKRRQRQLNGGPVASSSTECPESWAHDDEERLQATLIVGSLAVGGLPFIPPIIAGGLLEPLLSALCPNETPPRLLTATLRTLISIASSTGTDLFPSHYRDRVASAIYKKPEGDYLIEILAQRSAQRSVQEQIALVAELIEKTCRDVQHRNFLVKSGALDLLAAHFAAHVSTSPLLCPVAEASAIEGLPPTPSKATFLHLVSAISSIIEGSDYRTARFLYCSPIVAVFPITKQLASLEKYGFMITSRFYDRNREEEPSFEFLLPQLQAAHTKESSFSKAFPALGSLSAPGDSSRLSTFTESQSQSHAKPVTGQEYESPLYAWLVRMAREHHDEERLTYVRLLTLLVEFAETNPIDHRTDQMKEGQRRLLAVLIVPLLTSMINETDSKAWSETATEAMKSLAAIMVYDTMIQNAAADAGIIKKVCQTLKKTFDVVGGTQPKRWSPTPSPDKDMDTLEGMERHDVLGSVGPPASIVSLLKCREAALLALAGLAHKEDIHRKSIIESGAVSCIADSLIPYANDEEGAARENVSNGPKDGNPDPVLIAACNAARAMSRSVSVLRTSMMDYDIAKPIYGLLKHPVVDVQIATTDVLCNLLLQFSPMREDLIEAGVLTTLCKHAHSADSRIRLISMWALKHLVLQANNGTKSQCLEELGVGWLVQTVYGETKQVQMPSNVRFQASRPETPLGMGTPNAAGEQVDLLNAPEEPSMDVDNDSQISGDEDDMMADSIGLLRPRSTQSSVAAKNKAKLRAIKEAETNPLIRAQKEDLRIQEQALDFIRNLIMVDAGSSPGDMIDHVLQTFGRDRFFEILTAKLRPRPNNASPQSQPAPVGSTSSSPDPHGRTTSAHERSTSALANFSHLAPPEILLATTFIIVHVANGKPSHRQLVISQSSLMQHLLPLFGHPDRRIRVACVWLVNNLTWIEDQSDTPAAKQRALELRAIGVEERVRLCLSDAELDVRERAKTAVDQMNKLLGLLDGYGNGASSSASHGGAGSSGGHAAGPGSGSAGAAAYLGLSASGHRPWPHDR</sequence>
<comment type="caution">
    <text evidence="7">The sequence shown here is derived from an EMBL/GenBank/DDBJ whole genome shotgun (WGS) entry which is preliminary data.</text>
</comment>
<dbReference type="InterPro" id="IPR038739">
    <property type="entry name" value="ARMC8/Vid28"/>
</dbReference>
<dbReference type="InterPro" id="IPR000225">
    <property type="entry name" value="Armadillo"/>
</dbReference>
<protein>
    <submittedName>
        <fullName evidence="7">Armadillo repeat domain-containing protein</fullName>
    </submittedName>
</protein>
<comment type="subcellular location">
    <subcellularLocation>
        <location evidence="2">Cytoplasm</location>
    </subcellularLocation>
    <subcellularLocation>
        <location evidence="1">Nucleus</location>
    </subcellularLocation>
</comment>
<evidence type="ECO:0000256" key="2">
    <source>
        <dbReference type="ARBA" id="ARBA00004496"/>
    </source>
</evidence>
<reference evidence="7 8" key="1">
    <citation type="journal article" date="2022" name="G3 (Bethesda)">
        <title>Enemy or ally: a genomic approach to elucidate the lifestyle of Phyllosticta citrichinaensis.</title>
        <authorList>
            <person name="Buijs V.A."/>
            <person name="Groenewald J.Z."/>
            <person name="Haridas S."/>
            <person name="LaButti K.M."/>
            <person name="Lipzen A."/>
            <person name="Martin F.M."/>
            <person name="Barry K."/>
            <person name="Grigoriev I.V."/>
            <person name="Crous P.W."/>
            <person name="Seidl M.F."/>
        </authorList>
    </citation>
    <scope>NUCLEOTIDE SEQUENCE [LARGE SCALE GENOMIC DNA]</scope>
    <source>
        <strain evidence="7 8">CBS 129764</strain>
    </source>
</reference>
<dbReference type="InterPro" id="IPR011989">
    <property type="entry name" value="ARM-like"/>
</dbReference>
<evidence type="ECO:0000256" key="3">
    <source>
        <dbReference type="ARBA" id="ARBA00022490"/>
    </source>
</evidence>
<keyword evidence="8" id="KW-1185">Reference proteome</keyword>
<dbReference type="Proteomes" id="UP001456524">
    <property type="component" value="Unassembled WGS sequence"/>
</dbReference>
<gene>
    <name evidence="7" type="ORF">IWX90DRAFT_183859</name>
</gene>
<keyword evidence="4" id="KW-0677">Repeat</keyword>
<dbReference type="SUPFAM" id="SSF48371">
    <property type="entry name" value="ARM repeat"/>
    <property type="match status" value="2"/>
</dbReference>
<feature type="compositionally biased region" description="Polar residues" evidence="6">
    <location>
        <begin position="880"/>
        <end position="898"/>
    </location>
</feature>
<feature type="region of interest" description="Disordered" evidence="6">
    <location>
        <begin position="60"/>
        <end position="84"/>
    </location>
</feature>
<dbReference type="SMART" id="SM00185">
    <property type="entry name" value="ARM"/>
    <property type="match status" value="3"/>
</dbReference>
<evidence type="ECO:0000256" key="4">
    <source>
        <dbReference type="ARBA" id="ARBA00022737"/>
    </source>
</evidence>
<evidence type="ECO:0000313" key="8">
    <source>
        <dbReference type="Proteomes" id="UP001456524"/>
    </source>
</evidence>
<dbReference type="InterPro" id="IPR016024">
    <property type="entry name" value="ARM-type_fold"/>
</dbReference>
<dbReference type="Gene3D" id="1.25.10.10">
    <property type="entry name" value="Leucine-rich Repeat Variant"/>
    <property type="match status" value="3"/>
</dbReference>
<feature type="region of interest" description="Disordered" evidence="6">
    <location>
        <begin position="875"/>
        <end position="911"/>
    </location>
</feature>
<organism evidence="7 8">
    <name type="scientific">Phyllosticta citrichinensis</name>
    <dbReference type="NCBI Taxonomy" id="1130410"/>
    <lineage>
        <taxon>Eukaryota</taxon>
        <taxon>Fungi</taxon>
        <taxon>Dikarya</taxon>
        <taxon>Ascomycota</taxon>
        <taxon>Pezizomycotina</taxon>
        <taxon>Dothideomycetes</taxon>
        <taxon>Dothideomycetes incertae sedis</taxon>
        <taxon>Botryosphaeriales</taxon>
        <taxon>Phyllostictaceae</taxon>
        <taxon>Phyllosticta</taxon>
    </lineage>
</organism>
<feature type="region of interest" description="Disordered" evidence="6">
    <location>
        <begin position="1045"/>
        <end position="1066"/>
    </location>
</feature>
<dbReference type="PANTHER" id="PTHR15651">
    <property type="entry name" value="ARMADILLO REPEAT-CONTAINING PROTEIN 8"/>
    <property type="match status" value="1"/>
</dbReference>
<evidence type="ECO:0000313" key="7">
    <source>
        <dbReference type="EMBL" id="KAK8169611.1"/>
    </source>
</evidence>
<feature type="compositionally biased region" description="Basic and acidic residues" evidence="6">
    <location>
        <begin position="900"/>
        <end position="911"/>
    </location>
</feature>
<name>A0ABR1XW55_9PEZI</name>
<evidence type="ECO:0000256" key="6">
    <source>
        <dbReference type="SAM" id="MobiDB-lite"/>
    </source>
</evidence>
<keyword evidence="5" id="KW-0539">Nucleus</keyword>
<keyword evidence="3" id="KW-0963">Cytoplasm</keyword>